<name>A0A6J4JK24_9PROT</name>
<dbReference type="PRINTS" id="PR00081">
    <property type="entry name" value="GDHRDH"/>
</dbReference>
<dbReference type="PANTHER" id="PTHR42760:SF78">
    <property type="entry name" value="3-OXOACYL-[ACYL-CARRIER-PROTEIN] REDUCTASE [NADH]"/>
    <property type="match status" value="1"/>
</dbReference>
<protein>
    <submittedName>
        <fullName evidence="2">3-oxoacyl-[acyl-carrier protein] reductase</fullName>
        <ecNumber evidence="2">1.1.1.100</ecNumber>
    </submittedName>
</protein>
<dbReference type="FunFam" id="3.40.50.720:FF:000084">
    <property type="entry name" value="Short-chain dehydrogenase reductase"/>
    <property type="match status" value="1"/>
</dbReference>
<dbReference type="EMBL" id="CADCTD010000165">
    <property type="protein sequence ID" value="CAA9279660.1"/>
    <property type="molecule type" value="Genomic_DNA"/>
</dbReference>
<dbReference type="InterPro" id="IPR002347">
    <property type="entry name" value="SDR_fam"/>
</dbReference>
<gene>
    <name evidence="2" type="ORF">AVDCRST_MAG27-3922</name>
</gene>
<organism evidence="2">
    <name type="scientific">uncultured Craurococcus sp</name>
    <dbReference type="NCBI Taxonomy" id="1135998"/>
    <lineage>
        <taxon>Bacteria</taxon>
        <taxon>Pseudomonadati</taxon>
        <taxon>Pseudomonadota</taxon>
        <taxon>Alphaproteobacteria</taxon>
        <taxon>Acetobacterales</taxon>
        <taxon>Acetobacteraceae</taxon>
        <taxon>Craurococcus</taxon>
        <taxon>environmental samples</taxon>
    </lineage>
</organism>
<keyword evidence="2" id="KW-0560">Oxidoreductase</keyword>
<comment type="similarity">
    <text evidence="1">Belongs to the short-chain dehydrogenases/reductases (SDR) family.</text>
</comment>
<accession>A0A6J4JK24</accession>
<dbReference type="PRINTS" id="PR00080">
    <property type="entry name" value="SDRFAMILY"/>
</dbReference>
<dbReference type="Gene3D" id="3.40.50.720">
    <property type="entry name" value="NAD(P)-binding Rossmann-like Domain"/>
    <property type="match status" value="1"/>
</dbReference>
<dbReference type="GO" id="GO:0004316">
    <property type="term" value="F:3-oxoacyl-[acyl-carrier-protein] reductase (NADPH) activity"/>
    <property type="evidence" value="ECO:0007669"/>
    <property type="project" value="UniProtKB-EC"/>
</dbReference>
<evidence type="ECO:0000256" key="1">
    <source>
        <dbReference type="ARBA" id="ARBA00006484"/>
    </source>
</evidence>
<dbReference type="PROSITE" id="PS00061">
    <property type="entry name" value="ADH_SHORT"/>
    <property type="match status" value="1"/>
</dbReference>
<dbReference type="SUPFAM" id="SSF51735">
    <property type="entry name" value="NAD(P)-binding Rossmann-fold domains"/>
    <property type="match status" value="1"/>
</dbReference>
<dbReference type="AlphaFoldDB" id="A0A6J4JK24"/>
<dbReference type="EC" id="1.1.1.100" evidence="2"/>
<dbReference type="InterPro" id="IPR036291">
    <property type="entry name" value="NAD(P)-bd_dom_sf"/>
</dbReference>
<dbReference type="Pfam" id="PF13561">
    <property type="entry name" value="adh_short_C2"/>
    <property type="match status" value="1"/>
</dbReference>
<proteinExistence type="inferred from homology"/>
<reference evidence="2" key="1">
    <citation type="submission" date="2020-02" db="EMBL/GenBank/DDBJ databases">
        <authorList>
            <person name="Meier V. D."/>
        </authorList>
    </citation>
    <scope>NUCLEOTIDE SEQUENCE</scope>
    <source>
        <strain evidence="2">AVDCRST_MAG27</strain>
    </source>
</reference>
<sequence length="258" mass="25970">MPDPVSHGGRFAGRTAIVTGAARGIGAATAARLAEEGAQVLLADQAPEVMAQAEALGGVGLRIDLAARGAGEAVVDTALDAFGRLDILVNNAGIGGSKPLVESDDALIDRFLDINLGAVLRLTRAAIPHLARPGGRIVSVASTFGIAGHPGTTAYAVAKAGIAQMTRQLAGELGPEGILVNAVAPGVIETAMTEGHLGSAYYRRAVLEPTPLRRAGTPGEVAAVIAFLASADAAYVSGQVIAVDGGWLAARHPPREAG</sequence>
<dbReference type="InterPro" id="IPR020904">
    <property type="entry name" value="Sc_DH/Rdtase_CS"/>
</dbReference>
<dbReference type="PANTHER" id="PTHR42760">
    <property type="entry name" value="SHORT-CHAIN DEHYDROGENASES/REDUCTASES FAMILY MEMBER"/>
    <property type="match status" value="1"/>
</dbReference>
<evidence type="ECO:0000313" key="2">
    <source>
        <dbReference type="EMBL" id="CAA9279660.1"/>
    </source>
</evidence>
<dbReference type="NCBIfam" id="NF005559">
    <property type="entry name" value="PRK07231.1"/>
    <property type="match status" value="1"/>
</dbReference>